<dbReference type="Proteomes" id="UP000093928">
    <property type="component" value="Unassembled WGS sequence"/>
</dbReference>
<evidence type="ECO:0000313" key="2">
    <source>
        <dbReference type="Proteomes" id="UP000093928"/>
    </source>
</evidence>
<accession>A0A1A3PBM0</accession>
<comment type="caution">
    <text evidence="1">The sequence shown here is derived from an EMBL/GenBank/DDBJ whole genome shotgun (WGS) entry which is preliminary data.</text>
</comment>
<sequence length="93" mass="9604">MAPPHLYPVCADVLNNTSIAGKLTCGDDSATCPVCWCEASVRDGAEAGNVDQVDTLTSDALGLACVSAAEIGFSTPRQSERDALGNNLVEGYI</sequence>
<proteinExistence type="predicted"/>
<gene>
    <name evidence="1" type="ORF">A5634_13690</name>
</gene>
<dbReference type="AlphaFoldDB" id="A0A1A3PBM0"/>
<reference evidence="1 2" key="1">
    <citation type="submission" date="2016-06" db="EMBL/GenBank/DDBJ databases">
        <authorList>
            <person name="Kjaerup R.B."/>
            <person name="Dalgaard T.S."/>
            <person name="Juul-Madsen H.R."/>
        </authorList>
    </citation>
    <scope>NUCLEOTIDE SEQUENCE [LARGE SCALE GENOMIC DNA]</scope>
    <source>
        <strain evidence="1 2">1165133.8</strain>
    </source>
</reference>
<dbReference type="EMBL" id="LZLS01000003">
    <property type="protein sequence ID" value="OBK31623.1"/>
    <property type="molecule type" value="Genomic_DNA"/>
</dbReference>
<dbReference type="OrthoDB" id="3199565at2"/>
<dbReference type="RefSeq" id="WP_081290114.1">
    <property type="nucleotide sequence ID" value="NZ_LZLS01000003.1"/>
</dbReference>
<protein>
    <submittedName>
        <fullName evidence="1">Uncharacterized protein</fullName>
    </submittedName>
</protein>
<name>A0A1A3PBM0_MYCAS</name>
<organism evidence="1 2">
    <name type="scientific">Mycobacterium asiaticum</name>
    <dbReference type="NCBI Taxonomy" id="1790"/>
    <lineage>
        <taxon>Bacteria</taxon>
        <taxon>Bacillati</taxon>
        <taxon>Actinomycetota</taxon>
        <taxon>Actinomycetes</taxon>
        <taxon>Mycobacteriales</taxon>
        <taxon>Mycobacteriaceae</taxon>
        <taxon>Mycobacterium</taxon>
    </lineage>
</organism>
<evidence type="ECO:0000313" key="1">
    <source>
        <dbReference type="EMBL" id="OBK31623.1"/>
    </source>
</evidence>